<evidence type="ECO:0000259" key="10">
    <source>
        <dbReference type="PROSITE" id="PS50011"/>
    </source>
</evidence>
<evidence type="ECO:0000256" key="4">
    <source>
        <dbReference type="ARBA" id="ARBA00022741"/>
    </source>
</evidence>
<feature type="transmembrane region" description="Helical" evidence="9">
    <location>
        <begin position="452"/>
        <end position="470"/>
    </location>
</feature>
<dbReference type="PROSITE" id="PS00108">
    <property type="entry name" value="PROTEIN_KINASE_ST"/>
    <property type="match status" value="1"/>
</dbReference>
<dbReference type="PANTHER" id="PTHR24363">
    <property type="entry name" value="SERINE/THREONINE PROTEIN KINASE"/>
    <property type="match status" value="1"/>
</dbReference>
<evidence type="ECO:0000313" key="11">
    <source>
        <dbReference type="EMBL" id="KST64923.1"/>
    </source>
</evidence>
<feature type="domain" description="Protein kinase" evidence="10">
    <location>
        <begin position="34"/>
        <end position="292"/>
    </location>
</feature>
<proteinExistence type="predicted"/>
<dbReference type="Pfam" id="PF00069">
    <property type="entry name" value="Pkinase"/>
    <property type="match status" value="1"/>
</dbReference>
<feature type="transmembrane region" description="Helical" evidence="9">
    <location>
        <begin position="424"/>
        <end position="446"/>
    </location>
</feature>
<keyword evidence="2" id="KW-0723">Serine/threonine-protein kinase</keyword>
<dbReference type="Proteomes" id="UP000053372">
    <property type="component" value="Unassembled WGS sequence"/>
</dbReference>
<dbReference type="EMBL" id="LMTZ01000114">
    <property type="protein sequence ID" value="KST65028.1"/>
    <property type="molecule type" value="Genomic_DNA"/>
</dbReference>
<keyword evidence="5" id="KW-0418">Kinase</keyword>
<comment type="catalytic activity">
    <reaction evidence="7">
        <text>L-threonyl-[protein] + ATP = O-phospho-L-threonyl-[protein] + ADP + H(+)</text>
        <dbReference type="Rhea" id="RHEA:46608"/>
        <dbReference type="Rhea" id="RHEA-COMP:11060"/>
        <dbReference type="Rhea" id="RHEA-COMP:11605"/>
        <dbReference type="ChEBI" id="CHEBI:15378"/>
        <dbReference type="ChEBI" id="CHEBI:30013"/>
        <dbReference type="ChEBI" id="CHEBI:30616"/>
        <dbReference type="ChEBI" id="CHEBI:61977"/>
        <dbReference type="ChEBI" id="CHEBI:456216"/>
        <dbReference type="EC" id="2.7.11.1"/>
    </reaction>
</comment>
<dbReference type="CDD" id="cd14014">
    <property type="entry name" value="STKc_PknB_like"/>
    <property type="match status" value="1"/>
</dbReference>
<dbReference type="NCBIfam" id="NF045510">
    <property type="entry name" value="4Cys_prefix_kin"/>
    <property type="match status" value="1"/>
</dbReference>
<dbReference type="PROSITE" id="PS50011">
    <property type="entry name" value="PROTEIN_KINASE_DOM"/>
    <property type="match status" value="1"/>
</dbReference>
<evidence type="ECO:0000256" key="2">
    <source>
        <dbReference type="ARBA" id="ARBA00022527"/>
    </source>
</evidence>
<reference evidence="11 13" key="1">
    <citation type="journal article" date="2015" name="Genome Announc.">
        <title>Draft Genome of the Euendolithic (true boring) Cyanobacterium Mastigocoleus testarum strain BC008.</title>
        <authorList>
            <person name="Guida B.S."/>
            <person name="Garcia-Pichel F."/>
        </authorList>
    </citation>
    <scope>NUCLEOTIDE SEQUENCE [LARGE SCALE GENOMIC DNA]</scope>
    <source>
        <strain evidence="11 13">BC008</strain>
    </source>
</reference>
<feature type="transmembrane region" description="Helical" evidence="9">
    <location>
        <begin position="482"/>
        <end position="506"/>
    </location>
</feature>
<name>A0A0V7ZK74_9CYAN</name>
<evidence type="ECO:0000256" key="7">
    <source>
        <dbReference type="ARBA" id="ARBA00047899"/>
    </source>
</evidence>
<dbReference type="SMART" id="SM00220">
    <property type="entry name" value="S_TKc"/>
    <property type="match status" value="1"/>
</dbReference>
<feature type="transmembrane region" description="Helical" evidence="9">
    <location>
        <begin position="359"/>
        <end position="385"/>
    </location>
</feature>
<evidence type="ECO:0000313" key="12">
    <source>
        <dbReference type="EMBL" id="KST65028.1"/>
    </source>
</evidence>
<evidence type="ECO:0000256" key="1">
    <source>
        <dbReference type="ARBA" id="ARBA00012513"/>
    </source>
</evidence>
<keyword evidence="4" id="KW-0547">Nucleotide-binding</keyword>
<dbReference type="PANTHER" id="PTHR24363:SF0">
    <property type="entry name" value="SERINE_THREONINE KINASE LIKE DOMAIN CONTAINING 1"/>
    <property type="match status" value="1"/>
</dbReference>
<dbReference type="InterPro" id="IPR000719">
    <property type="entry name" value="Prot_kinase_dom"/>
</dbReference>
<evidence type="ECO:0000313" key="13">
    <source>
        <dbReference type="Proteomes" id="UP000053372"/>
    </source>
</evidence>
<evidence type="ECO:0000256" key="5">
    <source>
        <dbReference type="ARBA" id="ARBA00022777"/>
    </source>
</evidence>
<organism evidence="11 13">
    <name type="scientific">Mastigocoleus testarum BC008</name>
    <dbReference type="NCBI Taxonomy" id="371196"/>
    <lineage>
        <taxon>Bacteria</taxon>
        <taxon>Bacillati</taxon>
        <taxon>Cyanobacteriota</taxon>
        <taxon>Cyanophyceae</taxon>
        <taxon>Nostocales</taxon>
        <taxon>Hapalosiphonaceae</taxon>
        <taxon>Mastigocoleus</taxon>
    </lineage>
</organism>
<dbReference type="Gene3D" id="1.10.510.10">
    <property type="entry name" value="Transferase(Phosphotransferase) domain 1"/>
    <property type="match status" value="1"/>
</dbReference>
<dbReference type="SUPFAM" id="SSF56112">
    <property type="entry name" value="Protein kinase-like (PK-like)"/>
    <property type="match status" value="1"/>
</dbReference>
<sequence length="562" mass="62532">MILCINPKCQNPQNPDNTIFCQSCGSELLLQGRYRVHRELGGGGFGKTYELINRTGEAKVLKILINHHPKAIELFQREAEVLKILNHSGIPKVEADGYFVYFPKSQEQLHCLVMEKIEGLDLYEYIKQRDNRPIEQQLAVEWLKELTVILQQVHSQKFFHRDIKPPNIMLRSNGGLALIDFGTVRQVTGTYVAKQAIGEVTGVISKGYTPPEQINGQAMQQSDFFALGRTFVYLLTAKDPNQFYDPQTDELKWRDAVPGVSPKFADFLDRMMTRLPSQRPANTIEILQELTLIGGDTNLSSVAYKISETPSSTASKILPSQAQLTKSQNTKSQNTNLQNINSQNTLVSANSDNRFLYKWVLGSFLGIGAGLFGRSLFSSAIFMVWGSNIGFRYAILSAVITWLPVESVQWLVLSQRLGWRVSFLLEIGFGLLCGLLVGTFIGTILFGLMGQMVFALLGAIAGSAISKWLILHQQVKNSFWWLIANIVFIPFSLIISGIFGLIANVVLKILNSSFDLDLSSALRFNLSFATAMAIGITFYSIIAGIVLKWLSRNSASKVIGNG</sequence>
<comment type="caution">
    <text evidence="11">The sequence shown here is derived from an EMBL/GenBank/DDBJ whole genome shotgun (WGS) entry which is preliminary data.</text>
</comment>
<keyword evidence="9" id="KW-0812">Transmembrane</keyword>
<dbReference type="AlphaFoldDB" id="A0A0V7ZK74"/>
<keyword evidence="6" id="KW-0067">ATP-binding</keyword>
<evidence type="ECO:0000256" key="9">
    <source>
        <dbReference type="SAM" id="Phobius"/>
    </source>
</evidence>
<evidence type="ECO:0000256" key="6">
    <source>
        <dbReference type="ARBA" id="ARBA00022840"/>
    </source>
</evidence>
<keyword evidence="3" id="KW-0808">Transferase</keyword>
<dbReference type="OrthoDB" id="502056at2"/>
<dbReference type="RefSeq" id="WP_058184110.1">
    <property type="nucleotide sequence ID" value="NZ_LMTZ01000114.1"/>
</dbReference>
<feature type="transmembrane region" description="Helical" evidence="9">
    <location>
        <begin position="526"/>
        <end position="547"/>
    </location>
</feature>
<dbReference type="GO" id="GO:0004674">
    <property type="term" value="F:protein serine/threonine kinase activity"/>
    <property type="evidence" value="ECO:0007669"/>
    <property type="project" value="UniProtKB-KW"/>
</dbReference>
<keyword evidence="9" id="KW-1133">Transmembrane helix</keyword>
<evidence type="ECO:0000256" key="3">
    <source>
        <dbReference type="ARBA" id="ARBA00022679"/>
    </source>
</evidence>
<keyword evidence="9" id="KW-0472">Membrane</keyword>
<dbReference type="EMBL" id="LMTZ01000115">
    <property type="protein sequence ID" value="KST64923.1"/>
    <property type="molecule type" value="Genomic_DNA"/>
</dbReference>
<protein>
    <recommendedName>
        <fullName evidence="1">non-specific serine/threonine protein kinase</fullName>
        <ecNumber evidence="1">2.7.11.1</ecNumber>
    </recommendedName>
</protein>
<keyword evidence="13" id="KW-1185">Reference proteome</keyword>
<evidence type="ECO:0000256" key="8">
    <source>
        <dbReference type="ARBA" id="ARBA00048679"/>
    </source>
</evidence>
<comment type="catalytic activity">
    <reaction evidence="8">
        <text>L-seryl-[protein] + ATP = O-phospho-L-seryl-[protein] + ADP + H(+)</text>
        <dbReference type="Rhea" id="RHEA:17989"/>
        <dbReference type="Rhea" id="RHEA-COMP:9863"/>
        <dbReference type="Rhea" id="RHEA-COMP:11604"/>
        <dbReference type="ChEBI" id="CHEBI:15378"/>
        <dbReference type="ChEBI" id="CHEBI:29999"/>
        <dbReference type="ChEBI" id="CHEBI:30616"/>
        <dbReference type="ChEBI" id="CHEBI:83421"/>
        <dbReference type="ChEBI" id="CHEBI:456216"/>
        <dbReference type="EC" id="2.7.11.1"/>
    </reaction>
</comment>
<gene>
    <name evidence="11" type="ORF">BC008_19110</name>
    <name evidence="12" type="ORF">BC008_19705</name>
</gene>
<feature type="transmembrane region" description="Helical" evidence="9">
    <location>
        <begin position="391"/>
        <end position="412"/>
    </location>
</feature>
<dbReference type="InterPro" id="IPR011009">
    <property type="entry name" value="Kinase-like_dom_sf"/>
</dbReference>
<dbReference type="EC" id="2.7.11.1" evidence="1"/>
<accession>A0A0V7ZK74</accession>
<dbReference type="GO" id="GO:0005524">
    <property type="term" value="F:ATP binding"/>
    <property type="evidence" value="ECO:0007669"/>
    <property type="project" value="UniProtKB-KW"/>
</dbReference>
<dbReference type="InterPro" id="IPR008271">
    <property type="entry name" value="Ser/Thr_kinase_AS"/>
</dbReference>
<dbReference type="Gene3D" id="3.30.200.20">
    <property type="entry name" value="Phosphorylase Kinase, domain 1"/>
    <property type="match status" value="1"/>
</dbReference>